<proteinExistence type="predicted"/>
<accession>A0A6J6P612</accession>
<gene>
    <name evidence="1" type="ORF">UFOPK2593_00218</name>
</gene>
<sequence>MTGDPLSTCQLTDHRVASSQPFTGAVAYPASNFSTEPNLQLIGTTKVAFIPIDFSDVPGSGKPLDVGQSQIDNVNAWLKYYTNDKLKFQWQVRNEWIRAPKPSTQYNWAHPPSGGYAGQSTPQAQTDTEMGTQLINAAKAYYDFTGVGAVFFLLPSATRAIETEFTLRGRVWQTNQGAQQFSFFAPGAYIYANNLPIWSWWIHEVLHSYGLEGHAPFGYVDLNIMGNQSGKSSTLSTWDALISGWLNPGDVYCVSKERITPTKVTLVPAEREQVGPRAAMITLNDHQALVIESHRKDKWGTGWYDGFGGVTAYLVDTSIENDRTGEGRGDDVRRFAVYLRADGRTADSWYPTLVTGGNVPVEQLLLKTAGKSFTYAGIRVTLVSTGANDEIQISLEAPAAVTITSLASLDAALTASTSAVALAAWTKSKAKVGTSTATVGTVTTLIGPNSTLDNPTPRVGIDLASRLYAGFNQVAHLYLIYYGYQDIDWAQAQYAALQTGLATGDSAARNNCQTESTCWGASSWVNAAGDGIILSTVSPWGKSDPNHSSGTLEAHEYSHTIQQIQMRGTAYNYWNLPRWLLEGGAEFSQAAAVYYASYDAYLAERQRDTGELIHNATYSEAWFNAYLGPSTSPSWAPWETYPQWRIYDVGFLVSEIFSAIKGPDVIMQMYKDVAGGKNFETVFAETFGMSWADAVPILSRALAKEVA</sequence>
<dbReference type="AlphaFoldDB" id="A0A6J6P612"/>
<dbReference type="EMBL" id="CAEZXW010000006">
    <property type="protein sequence ID" value="CAB4693832.1"/>
    <property type="molecule type" value="Genomic_DNA"/>
</dbReference>
<organism evidence="1">
    <name type="scientific">freshwater metagenome</name>
    <dbReference type="NCBI Taxonomy" id="449393"/>
    <lineage>
        <taxon>unclassified sequences</taxon>
        <taxon>metagenomes</taxon>
        <taxon>ecological metagenomes</taxon>
    </lineage>
</organism>
<protein>
    <submittedName>
        <fullName evidence="1">Unannotated protein</fullName>
    </submittedName>
</protein>
<reference evidence="1" key="1">
    <citation type="submission" date="2020-05" db="EMBL/GenBank/DDBJ databases">
        <authorList>
            <person name="Chiriac C."/>
            <person name="Salcher M."/>
            <person name="Ghai R."/>
            <person name="Kavagutti S V."/>
        </authorList>
    </citation>
    <scope>NUCLEOTIDE SEQUENCE</scope>
</reference>
<name>A0A6J6P612_9ZZZZ</name>
<evidence type="ECO:0000313" key="1">
    <source>
        <dbReference type="EMBL" id="CAB4693832.1"/>
    </source>
</evidence>